<dbReference type="Proteomes" id="UP000199385">
    <property type="component" value="Chromosome I"/>
</dbReference>
<dbReference type="EMBL" id="LT594323">
    <property type="protein sequence ID" value="SBT48491.1"/>
    <property type="molecule type" value="Genomic_DNA"/>
</dbReference>
<name>A0A1A8ZWI6_9ACTN</name>
<organism evidence="2 3">
    <name type="scientific">Micromonospora auratinigra</name>
    <dbReference type="NCBI Taxonomy" id="261654"/>
    <lineage>
        <taxon>Bacteria</taxon>
        <taxon>Bacillati</taxon>
        <taxon>Actinomycetota</taxon>
        <taxon>Actinomycetes</taxon>
        <taxon>Micromonosporales</taxon>
        <taxon>Micromonosporaceae</taxon>
        <taxon>Micromonospora</taxon>
    </lineage>
</organism>
<accession>A0A1A8ZWI6</accession>
<dbReference type="RefSeq" id="WP_157740355.1">
    <property type="nucleotide sequence ID" value="NZ_LT594323.1"/>
</dbReference>
<evidence type="ECO:0000313" key="3">
    <source>
        <dbReference type="Proteomes" id="UP000199385"/>
    </source>
</evidence>
<evidence type="ECO:0000313" key="2">
    <source>
        <dbReference type="EMBL" id="SBT48491.1"/>
    </source>
</evidence>
<gene>
    <name evidence="2" type="ORF">GA0070611_4083</name>
</gene>
<feature type="region of interest" description="Disordered" evidence="1">
    <location>
        <begin position="1"/>
        <end position="23"/>
    </location>
</feature>
<dbReference type="OrthoDB" id="3399780at2"/>
<dbReference type="AlphaFoldDB" id="A0A1A8ZWI6"/>
<evidence type="ECO:0000256" key="1">
    <source>
        <dbReference type="SAM" id="MobiDB-lite"/>
    </source>
</evidence>
<protein>
    <submittedName>
        <fullName evidence="2">Uncharacterized protein</fullName>
    </submittedName>
</protein>
<feature type="compositionally biased region" description="Basic and acidic residues" evidence="1">
    <location>
        <begin position="1"/>
        <end position="18"/>
    </location>
</feature>
<reference evidence="3" key="1">
    <citation type="submission" date="2016-06" db="EMBL/GenBank/DDBJ databases">
        <authorList>
            <person name="Varghese N."/>
            <person name="Submissions Spin"/>
        </authorList>
    </citation>
    <scope>NUCLEOTIDE SEQUENCE [LARGE SCALE GENOMIC DNA]</scope>
    <source>
        <strain evidence="3">DSM 44815</strain>
    </source>
</reference>
<proteinExistence type="predicted"/>
<dbReference type="PATRIC" id="fig|261654.4.peg.4150"/>
<sequence>MPGSDESLRLGWSRESDPRQPGASAVELRWPLVFQEGHPVDVDTLWSGPSRGQRYLVRVDTLVTYHEDPWPA</sequence>
<keyword evidence="3" id="KW-1185">Reference proteome</keyword>